<dbReference type="Pfam" id="PF00528">
    <property type="entry name" value="BPD_transp_1"/>
    <property type="match status" value="1"/>
</dbReference>
<gene>
    <name evidence="10" type="ORF">OVY01_06875</name>
</gene>
<comment type="subcellular location">
    <subcellularLocation>
        <location evidence="1 7">Cell membrane</location>
        <topology evidence="1 7">Multi-pass membrane protein</topology>
    </subcellularLocation>
</comment>
<evidence type="ECO:0000256" key="2">
    <source>
        <dbReference type="ARBA" id="ARBA00022448"/>
    </source>
</evidence>
<comment type="caution">
    <text evidence="10">The sequence shown here is derived from an EMBL/GenBank/DDBJ whole genome shotgun (WGS) entry which is preliminary data.</text>
</comment>
<name>A0ABT3ZKA4_9BURK</name>
<evidence type="ECO:0000259" key="9">
    <source>
        <dbReference type="PROSITE" id="PS50928"/>
    </source>
</evidence>
<feature type="transmembrane region" description="Helical" evidence="7">
    <location>
        <begin position="130"/>
        <end position="152"/>
    </location>
</feature>
<dbReference type="Gene3D" id="1.10.3720.10">
    <property type="entry name" value="MetI-like"/>
    <property type="match status" value="1"/>
</dbReference>
<feature type="transmembrane region" description="Helical" evidence="7">
    <location>
        <begin position="34"/>
        <end position="57"/>
    </location>
</feature>
<feature type="compositionally biased region" description="Pro residues" evidence="8">
    <location>
        <begin position="10"/>
        <end position="26"/>
    </location>
</feature>
<protein>
    <submittedName>
        <fullName evidence="10">ABC transporter permease</fullName>
    </submittedName>
</protein>
<reference evidence="10" key="1">
    <citation type="submission" date="2022-11" db="EMBL/GenBank/DDBJ databases">
        <title>Robbsia betulipollinis sp. nov., isolated from pollen of birch (Betula pendula).</title>
        <authorList>
            <person name="Shi H."/>
            <person name="Ambika Manirajan B."/>
            <person name="Ratering S."/>
            <person name="Geissler-Plaum R."/>
            <person name="Schnell S."/>
        </authorList>
    </citation>
    <scope>NUCLEOTIDE SEQUENCE</scope>
    <source>
        <strain evidence="10">Bb-Pol-6</strain>
    </source>
</reference>
<dbReference type="EMBL" id="JAPMXC010000001">
    <property type="protein sequence ID" value="MCY0386959.1"/>
    <property type="molecule type" value="Genomic_DNA"/>
</dbReference>
<evidence type="ECO:0000256" key="7">
    <source>
        <dbReference type="RuleBase" id="RU363032"/>
    </source>
</evidence>
<feature type="transmembrane region" description="Helical" evidence="7">
    <location>
        <begin position="221"/>
        <end position="242"/>
    </location>
</feature>
<feature type="domain" description="ABC transmembrane type-1" evidence="9">
    <location>
        <begin position="92"/>
        <end position="273"/>
    </location>
</feature>
<keyword evidence="11" id="KW-1185">Reference proteome</keyword>
<feature type="transmembrane region" description="Helical" evidence="7">
    <location>
        <begin position="254"/>
        <end position="275"/>
    </location>
</feature>
<proteinExistence type="inferred from homology"/>
<evidence type="ECO:0000256" key="3">
    <source>
        <dbReference type="ARBA" id="ARBA00022475"/>
    </source>
</evidence>
<evidence type="ECO:0000256" key="8">
    <source>
        <dbReference type="SAM" id="MobiDB-lite"/>
    </source>
</evidence>
<keyword evidence="3" id="KW-1003">Cell membrane</keyword>
<dbReference type="InterPro" id="IPR035906">
    <property type="entry name" value="MetI-like_sf"/>
</dbReference>
<feature type="region of interest" description="Disordered" evidence="8">
    <location>
        <begin position="1"/>
        <end position="26"/>
    </location>
</feature>
<evidence type="ECO:0000313" key="11">
    <source>
        <dbReference type="Proteomes" id="UP001082899"/>
    </source>
</evidence>
<evidence type="ECO:0000256" key="5">
    <source>
        <dbReference type="ARBA" id="ARBA00022989"/>
    </source>
</evidence>
<organism evidence="10 11">
    <name type="scientific">Robbsia betulipollinis</name>
    <dbReference type="NCBI Taxonomy" id="2981849"/>
    <lineage>
        <taxon>Bacteria</taxon>
        <taxon>Pseudomonadati</taxon>
        <taxon>Pseudomonadota</taxon>
        <taxon>Betaproteobacteria</taxon>
        <taxon>Burkholderiales</taxon>
        <taxon>Burkholderiaceae</taxon>
        <taxon>Robbsia</taxon>
    </lineage>
</organism>
<feature type="transmembrane region" description="Helical" evidence="7">
    <location>
        <begin position="92"/>
        <end position="118"/>
    </location>
</feature>
<dbReference type="InterPro" id="IPR000515">
    <property type="entry name" value="MetI-like"/>
</dbReference>
<keyword evidence="2 7" id="KW-0813">Transport</keyword>
<accession>A0ABT3ZKA4</accession>
<dbReference type="SUPFAM" id="SSF161098">
    <property type="entry name" value="MetI-like"/>
    <property type="match status" value="1"/>
</dbReference>
<sequence length="293" mass="30937">MTPETSRATPPQPLHPSSVPPPGSPPVSPAGRPFAFLGAVAPMAASSIFIALCLALWEALVRLAHINPVILPSPSAIVREFLDSPGLYLDNAWYTLEVTLASFVAATVVGIGLAILIVRSKLLENAVYTTVVGLNSVPKVAIAPLCVLWLGTGMEPKIAIGFLVAVFPVLIDAVHGFKSVPQDLLDLARAARGGRRAVLWRIQFPYALPSILSGLKVAVSLALVGAIVGEFVAAQRGLGYVILSAQGMFETTRVFVAVVLLALMGVVLFGAVSFVERRLVPWHISQRGGGRGR</sequence>
<dbReference type="PANTHER" id="PTHR30151:SF20">
    <property type="entry name" value="ABC TRANSPORTER PERMEASE PROTEIN HI_0355-RELATED"/>
    <property type="match status" value="1"/>
</dbReference>
<keyword evidence="4 7" id="KW-0812">Transmembrane</keyword>
<evidence type="ECO:0000256" key="1">
    <source>
        <dbReference type="ARBA" id="ARBA00004651"/>
    </source>
</evidence>
<keyword evidence="5 7" id="KW-1133">Transmembrane helix</keyword>
<evidence type="ECO:0000256" key="4">
    <source>
        <dbReference type="ARBA" id="ARBA00022692"/>
    </source>
</evidence>
<dbReference type="RefSeq" id="WP_267846631.1">
    <property type="nucleotide sequence ID" value="NZ_JAPMXC010000001.1"/>
</dbReference>
<dbReference type="PROSITE" id="PS50928">
    <property type="entry name" value="ABC_TM1"/>
    <property type="match status" value="1"/>
</dbReference>
<evidence type="ECO:0000256" key="6">
    <source>
        <dbReference type="ARBA" id="ARBA00023136"/>
    </source>
</evidence>
<evidence type="ECO:0000313" key="10">
    <source>
        <dbReference type="EMBL" id="MCY0386959.1"/>
    </source>
</evidence>
<feature type="transmembrane region" description="Helical" evidence="7">
    <location>
        <begin position="158"/>
        <end position="177"/>
    </location>
</feature>
<keyword evidence="6 7" id="KW-0472">Membrane</keyword>
<dbReference type="CDD" id="cd06261">
    <property type="entry name" value="TM_PBP2"/>
    <property type="match status" value="1"/>
</dbReference>
<dbReference type="PANTHER" id="PTHR30151">
    <property type="entry name" value="ALKANE SULFONATE ABC TRANSPORTER-RELATED, MEMBRANE SUBUNIT"/>
    <property type="match status" value="1"/>
</dbReference>
<comment type="similarity">
    <text evidence="7">Belongs to the binding-protein-dependent transport system permease family.</text>
</comment>
<dbReference type="Proteomes" id="UP001082899">
    <property type="component" value="Unassembled WGS sequence"/>
</dbReference>